<dbReference type="SMART" id="SM00507">
    <property type="entry name" value="HNHc"/>
    <property type="match status" value="1"/>
</dbReference>
<proteinExistence type="predicted"/>
<dbReference type="EMBL" id="CP060696">
    <property type="protein sequence ID" value="QNO17849.1"/>
    <property type="molecule type" value="Genomic_DNA"/>
</dbReference>
<gene>
    <name evidence="2" type="ORF">H6X83_13160</name>
</gene>
<sequence length="209" mass="23776">MFTKKIYNKIKIPKSLKTKLKKHAVAGGWNSGAAEVKKFKAIAKLQLMENQQNKCAYCELPLLSSEIDHIAPKGGDKHPKHVEYTFLPVNLVLSCHDCNSTFGKGQTDVIKRLGKHYTDSDFSIVHPYLDDPEEFFIIPSCKDGTPGAIPFVKPNTDKVHKEKARRYIEMFHLNTEAKMNELAKQRVAEKYSDEVHEFITAITSYKSHL</sequence>
<evidence type="ECO:0000313" key="3">
    <source>
        <dbReference type="Proteomes" id="UP000516046"/>
    </source>
</evidence>
<dbReference type="NCBIfam" id="TIGR02646">
    <property type="entry name" value="retron system putative HNH endonuclease"/>
    <property type="match status" value="1"/>
</dbReference>
<dbReference type="InterPro" id="IPR013467">
    <property type="entry name" value="HNH78-like"/>
</dbReference>
<dbReference type="RefSeq" id="WP_212506913.1">
    <property type="nucleotide sequence ID" value="NZ_CP060696.1"/>
</dbReference>
<accession>A0A7G9WGN7</accession>
<reference evidence="2 3" key="1">
    <citation type="submission" date="2020-08" db="EMBL/GenBank/DDBJ databases">
        <authorList>
            <person name="Ren C."/>
            <person name="Gu Y."/>
            <person name="Xu Y."/>
        </authorList>
    </citation>
    <scope>NUCLEOTIDE SEQUENCE [LARGE SCALE GENOMIC DNA]</scope>
    <source>
        <strain evidence="2 3">LBM18003</strain>
    </source>
</reference>
<dbReference type="Proteomes" id="UP000516046">
    <property type="component" value="Chromosome"/>
</dbReference>
<dbReference type="Gene3D" id="1.10.30.50">
    <property type="match status" value="1"/>
</dbReference>
<organism evidence="2 3">
    <name type="scientific">Caproicibacterium amylolyticum</name>
    <dbReference type="NCBI Taxonomy" id="2766537"/>
    <lineage>
        <taxon>Bacteria</taxon>
        <taxon>Bacillati</taxon>
        <taxon>Bacillota</taxon>
        <taxon>Clostridia</taxon>
        <taxon>Eubacteriales</taxon>
        <taxon>Oscillospiraceae</taxon>
        <taxon>Caproicibacterium</taxon>
    </lineage>
</organism>
<dbReference type="AlphaFoldDB" id="A0A7G9WGN7"/>
<evidence type="ECO:0000313" key="2">
    <source>
        <dbReference type="EMBL" id="QNO17849.1"/>
    </source>
</evidence>
<dbReference type="InterPro" id="IPR003615">
    <property type="entry name" value="HNH_nuc"/>
</dbReference>
<evidence type="ECO:0000259" key="1">
    <source>
        <dbReference type="SMART" id="SM00507"/>
    </source>
</evidence>
<feature type="domain" description="HNH nuclease" evidence="1">
    <location>
        <begin position="42"/>
        <end position="100"/>
    </location>
</feature>
<name>A0A7G9WGN7_9FIRM</name>
<protein>
    <submittedName>
        <fullName evidence="2">TIGR02646 family protein</fullName>
    </submittedName>
</protein>
<keyword evidence="3" id="KW-1185">Reference proteome</keyword>
<dbReference type="KEGG" id="caml:H6X83_13160"/>